<keyword evidence="8" id="KW-0067">ATP-binding</keyword>
<dbReference type="InterPro" id="IPR028082">
    <property type="entry name" value="Peripla_BP_I"/>
</dbReference>
<evidence type="ECO:0000256" key="2">
    <source>
        <dbReference type="ARBA" id="ARBA00012513"/>
    </source>
</evidence>
<dbReference type="Gene3D" id="1.10.510.10">
    <property type="entry name" value="Transferase(Phosphotransferase) domain 1"/>
    <property type="match status" value="1"/>
</dbReference>
<dbReference type="InterPro" id="IPR000719">
    <property type="entry name" value="Prot_kinase_dom"/>
</dbReference>
<evidence type="ECO:0000256" key="10">
    <source>
        <dbReference type="ARBA" id="ARBA00048679"/>
    </source>
</evidence>
<comment type="similarity">
    <text evidence="1">Belongs to the leucine-binding protein family.</text>
</comment>
<organism evidence="12 13">
    <name type="scientific">Sphaerospermopsis reniformis</name>
    <dbReference type="NCBI Taxonomy" id="531300"/>
    <lineage>
        <taxon>Bacteria</taxon>
        <taxon>Bacillati</taxon>
        <taxon>Cyanobacteriota</taxon>
        <taxon>Cyanophyceae</taxon>
        <taxon>Nostocales</taxon>
        <taxon>Aphanizomenonaceae</taxon>
        <taxon>Sphaerospermopsis</taxon>
    </lineage>
</organism>
<evidence type="ECO:0000256" key="9">
    <source>
        <dbReference type="ARBA" id="ARBA00047899"/>
    </source>
</evidence>
<dbReference type="GO" id="GO:0005524">
    <property type="term" value="F:ATP binding"/>
    <property type="evidence" value="ECO:0007669"/>
    <property type="project" value="UniProtKB-KW"/>
</dbReference>
<keyword evidence="3" id="KW-0723">Serine/threonine-protein kinase</keyword>
<dbReference type="InterPro" id="IPR011009">
    <property type="entry name" value="Kinase-like_dom_sf"/>
</dbReference>
<evidence type="ECO:0000313" key="13">
    <source>
        <dbReference type="Proteomes" id="UP000300142"/>
    </source>
</evidence>
<evidence type="ECO:0000256" key="7">
    <source>
        <dbReference type="ARBA" id="ARBA00022777"/>
    </source>
</evidence>
<reference evidence="13" key="1">
    <citation type="submission" date="2019-02" db="EMBL/GenBank/DDBJ databases">
        <title>Draft genome sequence of Sphaerospermopsis reniformis NIES-1949.</title>
        <authorList>
            <person name="Yamaguchi H."/>
            <person name="Suzuki S."/>
            <person name="Kawachi M."/>
        </authorList>
    </citation>
    <scope>NUCLEOTIDE SEQUENCE [LARGE SCALE GENOMIC DNA]</scope>
    <source>
        <strain evidence="13">NIES-1949</strain>
    </source>
</reference>
<dbReference type="SMART" id="SM00220">
    <property type="entry name" value="S_TKc"/>
    <property type="match status" value="1"/>
</dbReference>
<dbReference type="Proteomes" id="UP000300142">
    <property type="component" value="Unassembled WGS sequence"/>
</dbReference>
<dbReference type="GO" id="GO:0004674">
    <property type="term" value="F:protein serine/threonine kinase activity"/>
    <property type="evidence" value="ECO:0007669"/>
    <property type="project" value="UniProtKB-KW"/>
</dbReference>
<dbReference type="PROSITE" id="PS50011">
    <property type="entry name" value="PROTEIN_KINASE_DOM"/>
    <property type="match status" value="1"/>
</dbReference>
<dbReference type="AlphaFoldDB" id="A0A479ZST6"/>
<comment type="catalytic activity">
    <reaction evidence="10">
        <text>L-seryl-[protein] + ATP = O-phospho-L-seryl-[protein] + ADP + H(+)</text>
        <dbReference type="Rhea" id="RHEA:17989"/>
        <dbReference type="Rhea" id="RHEA-COMP:9863"/>
        <dbReference type="Rhea" id="RHEA-COMP:11604"/>
        <dbReference type="ChEBI" id="CHEBI:15378"/>
        <dbReference type="ChEBI" id="CHEBI:29999"/>
        <dbReference type="ChEBI" id="CHEBI:30616"/>
        <dbReference type="ChEBI" id="CHEBI:83421"/>
        <dbReference type="ChEBI" id="CHEBI:456216"/>
        <dbReference type="EC" id="2.7.11.1"/>
    </reaction>
</comment>
<evidence type="ECO:0000313" key="12">
    <source>
        <dbReference type="EMBL" id="GCL35739.1"/>
    </source>
</evidence>
<dbReference type="Pfam" id="PF00069">
    <property type="entry name" value="Pkinase"/>
    <property type="match status" value="1"/>
</dbReference>
<dbReference type="InterPro" id="IPR008271">
    <property type="entry name" value="Ser/Thr_kinase_AS"/>
</dbReference>
<evidence type="ECO:0000256" key="4">
    <source>
        <dbReference type="ARBA" id="ARBA00022679"/>
    </source>
</evidence>
<dbReference type="Pfam" id="PF13458">
    <property type="entry name" value="Peripla_BP_6"/>
    <property type="match status" value="1"/>
</dbReference>
<dbReference type="Gene3D" id="3.40.50.2300">
    <property type="match status" value="2"/>
</dbReference>
<dbReference type="CDD" id="cd06268">
    <property type="entry name" value="PBP1_ABC_transporter_LIVBP-like"/>
    <property type="match status" value="1"/>
</dbReference>
<dbReference type="RefSeq" id="WP_137666481.1">
    <property type="nucleotide sequence ID" value="NZ_BJCE01000016.1"/>
</dbReference>
<evidence type="ECO:0000256" key="5">
    <source>
        <dbReference type="ARBA" id="ARBA00022729"/>
    </source>
</evidence>
<dbReference type="SUPFAM" id="SSF53822">
    <property type="entry name" value="Periplasmic binding protein-like I"/>
    <property type="match status" value="1"/>
</dbReference>
<accession>A0A479ZST6</accession>
<dbReference type="CDD" id="cd14014">
    <property type="entry name" value="STKc_PknB_like"/>
    <property type="match status" value="1"/>
</dbReference>
<evidence type="ECO:0000256" key="8">
    <source>
        <dbReference type="ARBA" id="ARBA00022840"/>
    </source>
</evidence>
<keyword evidence="4" id="KW-0808">Transferase</keyword>
<evidence type="ECO:0000256" key="1">
    <source>
        <dbReference type="ARBA" id="ARBA00010062"/>
    </source>
</evidence>
<keyword evidence="13" id="KW-1185">Reference proteome</keyword>
<protein>
    <recommendedName>
        <fullName evidence="2">non-specific serine/threonine protein kinase</fullName>
        <ecNumber evidence="2">2.7.11.1</ecNumber>
    </recommendedName>
</protein>
<dbReference type="PROSITE" id="PS00108">
    <property type="entry name" value="PROTEIN_KINASE_ST"/>
    <property type="match status" value="1"/>
</dbReference>
<evidence type="ECO:0000259" key="11">
    <source>
        <dbReference type="PROSITE" id="PS50011"/>
    </source>
</evidence>
<name>A0A479ZST6_9CYAN</name>
<dbReference type="PANTHER" id="PTHR24363">
    <property type="entry name" value="SERINE/THREONINE PROTEIN KINASE"/>
    <property type="match status" value="1"/>
</dbReference>
<dbReference type="EC" id="2.7.11.1" evidence="2"/>
<proteinExistence type="inferred from homology"/>
<dbReference type="SUPFAM" id="SSF56112">
    <property type="entry name" value="Protein kinase-like (PK-like)"/>
    <property type="match status" value="1"/>
</dbReference>
<keyword evidence="6" id="KW-0547">Nucleotide-binding</keyword>
<evidence type="ECO:0000256" key="6">
    <source>
        <dbReference type="ARBA" id="ARBA00022741"/>
    </source>
</evidence>
<keyword evidence="7 12" id="KW-0418">Kinase</keyword>
<dbReference type="EMBL" id="BJCE01000016">
    <property type="protein sequence ID" value="GCL35739.1"/>
    <property type="molecule type" value="Genomic_DNA"/>
</dbReference>
<feature type="domain" description="Protein kinase" evidence="11">
    <location>
        <begin position="39"/>
        <end position="300"/>
    </location>
</feature>
<sequence>MAYCINPDCSRRKNPDNCAVCQNCQTPLILQNRYLIKHPLQAEQDNYTRYTEVFEIQDLVNPEKPKVLKSLKEVSPELERLFEQEASILISLRHPGLPVGEVIFPLVLNTNRQLRCFVMEKIPGQDLQTWLSKNKYLTSYKIALNWLIQITEILQFVHEQKLFHRDIKPANIMLRPDGKLVLIDFGTARKLTQTIVNGKQVTVIHSIGYTAPEQRDGYAVLQSDFYALGRTLIYLLTGIDPASDNYQDLRNWSKYITDPKTPRKLITLIQTMTVADYKQRPKNAQVILEQITQLEKHPHLQWQKLLLTTTCGVLLLIGGKQIYQEITMPRTCDQILYDHLSCGEESLIPSSFWGNGQPPPAKQLAIEKYRQQNFAKAVILFQDAFNQEADAETLIYLNNAKIQIQFPANKIYTIAVAVSLERSTAMGLQILRGAAQAQTEALEKGQPLRIIIADDSNRPNAKGAILNTARKVAQRLVKYRDLLAVVGHYTSDTTKQTLPIYSKAKLVLVSPTATSHNLKGSFFFRTVSSTAVAGPRMATYVFSELKQRKAAVFYSEGSEYAESLASQFRASAKSLSGHVIDHQPAFNLASNKFDAKIALNQAQRQKATAIVLIPDAGVGLRDSIKKALEVIQSNVNQSWIIAGNSLYNPELLTSDQITSSPGIKRTVWAIPWHPMNEINSAFAEQAQTLWKITNFPTNTEITWRSVNSYDAVLVLSKALEQNPTRKGIQQVLSSSNFSVAGATGVVRFVDSEPNNGKITMVKLQPNCHSSGFVFIVPKNIDKDLIPFICRE</sequence>
<comment type="caution">
    <text evidence="12">The sequence shown here is derived from an EMBL/GenBank/DDBJ whole genome shotgun (WGS) entry which is preliminary data.</text>
</comment>
<keyword evidence="5" id="KW-0732">Signal</keyword>
<dbReference type="NCBIfam" id="NF045510">
    <property type="entry name" value="4Cys_prefix_kin"/>
    <property type="match status" value="1"/>
</dbReference>
<evidence type="ECO:0000256" key="3">
    <source>
        <dbReference type="ARBA" id="ARBA00022527"/>
    </source>
</evidence>
<gene>
    <name evidence="12" type="ORF">SR1949_08360</name>
</gene>
<comment type="catalytic activity">
    <reaction evidence="9">
        <text>L-threonyl-[protein] + ATP = O-phospho-L-threonyl-[protein] + ADP + H(+)</text>
        <dbReference type="Rhea" id="RHEA:46608"/>
        <dbReference type="Rhea" id="RHEA-COMP:11060"/>
        <dbReference type="Rhea" id="RHEA-COMP:11605"/>
        <dbReference type="ChEBI" id="CHEBI:15378"/>
        <dbReference type="ChEBI" id="CHEBI:30013"/>
        <dbReference type="ChEBI" id="CHEBI:30616"/>
        <dbReference type="ChEBI" id="CHEBI:61977"/>
        <dbReference type="ChEBI" id="CHEBI:456216"/>
        <dbReference type="EC" id="2.7.11.1"/>
    </reaction>
</comment>
<dbReference type="PANTHER" id="PTHR24363:SF0">
    <property type="entry name" value="SERINE_THREONINE KINASE LIKE DOMAIN CONTAINING 1"/>
    <property type="match status" value="1"/>
</dbReference>
<dbReference type="InterPro" id="IPR028081">
    <property type="entry name" value="Leu-bd"/>
</dbReference>